<dbReference type="PANTHER" id="PTHR30055">
    <property type="entry name" value="HTH-TYPE TRANSCRIPTIONAL REGULATOR RUTR"/>
    <property type="match status" value="1"/>
</dbReference>
<gene>
    <name evidence="8" type="ORF">GV829_06225</name>
</gene>
<feature type="DNA-binding region" description="H-T-H motif" evidence="5">
    <location>
        <begin position="68"/>
        <end position="87"/>
    </location>
</feature>
<dbReference type="GO" id="GO:0000976">
    <property type="term" value="F:transcription cis-regulatory region binding"/>
    <property type="evidence" value="ECO:0007669"/>
    <property type="project" value="TreeGrafter"/>
</dbReference>
<evidence type="ECO:0000256" key="6">
    <source>
        <dbReference type="SAM" id="MobiDB-lite"/>
    </source>
</evidence>
<dbReference type="GO" id="GO:0003700">
    <property type="term" value="F:DNA-binding transcription factor activity"/>
    <property type="evidence" value="ECO:0007669"/>
    <property type="project" value="TreeGrafter"/>
</dbReference>
<keyword evidence="3 5" id="KW-0238">DNA-binding</keyword>
<dbReference type="KEGG" id="slan:GV829_06225"/>
<dbReference type="InterPro" id="IPR050109">
    <property type="entry name" value="HTH-type_TetR-like_transc_reg"/>
</dbReference>
<evidence type="ECO:0000313" key="9">
    <source>
        <dbReference type="Proteomes" id="UP000503018"/>
    </source>
</evidence>
<sequence>MPMTASGSPSSPRTARSKRLPRHAARAPAKVTGPARRRSQAERSDESEIRLLEAAARVIEGEGFAAATFDRIGELAGYSRGLASAKFGSKDGLVRAVIAFVQRRLEARTTAALAMLDRPDATELILSWTDTLLEVVQTDELVRAYFVMMAVAVGNRADNRPAFLDAHEQVRVRLRDLIEAGQASGTISAKVDADATALSIGSLQLGIAVELLLDPTLDIGRMRATARQAVRGMLGI</sequence>
<evidence type="ECO:0000256" key="4">
    <source>
        <dbReference type="ARBA" id="ARBA00023163"/>
    </source>
</evidence>
<protein>
    <submittedName>
        <fullName evidence="8">TetR/AcrR family transcriptional regulator</fullName>
    </submittedName>
</protein>
<proteinExistence type="predicted"/>
<evidence type="ECO:0000256" key="5">
    <source>
        <dbReference type="PROSITE-ProRule" id="PRU00335"/>
    </source>
</evidence>
<feature type="compositionally biased region" description="Polar residues" evidence="6">
    <location>
        <begin position="1"/>
        <end position="14"/>
    </location>
</feature>
<accession>A0A6M4ASN2</accession>
<dbReference type="PANTHER" id="PTHR30055:SF234">
    <property type="entry name" value="HTH-TYPE TRANSCRIPTIONAL REGULATOR BETI"/>
    <property type="match status" value="1"/>
</dbReference>
<reference evidence="8 9" key="1">
    <citation type="submission" date="2020-01" db="EMBL/GenBank/DDBJ databases">
        <title>Sphingomonas sp. strain CSW-10.</title>
        <authorList>
            <person name="Chen W.-M."/>
        </authorList>
    </citation>
    <scope>NUCLEOTIDE SEQUENCE [LARGE SCALE GENOMIC DNA]</scope>
    <source>
        <strain evidence="8 9">CSW-10</strain>
    </source>
</reference>
<dbReference type="InterPro" id="IPR036271">
    <property type="entry name" value="Tet_transcr_reg_TetR-rel_C_sf"/>
</dbReference>
<dbReference type="Gene3D" id="1.10.357.10">
    <property type="entry name" value="Tetracycline Repressor, domain 2"/>
    <property type="match status" value="1"/>
</dbReference>
<dbReference type="InterPro" id="IPR009057">
    <property type="entry name" value="Homeodomain-like_sf"/>
</dbReference>
<dbReference type="Pfam" id="PF00440">
    <property type="entry name" value="TetR_N"/>
    <property type="match status" value="1"/>
</dbReference>
<dbReference type="SUPFAM" id="SSF46689">
    <property type="entry name" value="Homeodomain-like"/>
    <property type="match status" value="1"/>
</dbReference>
<feature type="compositionally biased region" description="Basic residues" evidence="6">
    <location>
        <begin position="15"/>
        <end position="25"/>
    </location>
</feature>
<dbReference type="Pfam" id="PF13977">
    <property type="entry name" value="TetR_C_6"/>
    <property type="match status" value="1"/>
</dbReference>
<dbReference type="EMBL" id="CP053015">
    <property type="protein sequence ID" value="QJQ32098.1"/>
    <property type="molecule type" value="Genomic_DNA"/>
</dbReference>
<evidence type="ECO:0000256" key="3">
    <source>
        <dbReference type="ARBA" id="ARBA00023125"/>
    </source>
</evidence>
<name>A0A6M4ASN2_9SPHN</name>
<dbReference type="InterPro" id="IPR039538">
    <property type="entry name" value="BetI_C"/>
</dbReference>
<keyword evidence="4" id="KW-0804">Transcription</keyword>
<keyword evidence="2" id="KW-0805">Transcription regulation</keyword>
<evidence type="ECO:0000256" key="2">
    <source>
        <dbReference type="ARBA" id="ARBA00023015"/>
    </source>
</evidence>
<feature type="domain" description="HTH tetR-type" evidence="7">
    <location>
        <begin position="45"/>
        <end position="105"/>
    </location>
</feature>
<evidence type="ECO:0000256" key="1">
    <source>
        <dbReference type="ARBA" id="ARBA00022491"/>
    </source>
</evidence>
<keyword evidence="1" id="KW-0678">Repressor</keyword>
<dbReference type="AlphaFoldDB" id="A0A6M4ASN2"/>
<organism evidence="8 9">
    <name type="scientific">Sphingomonas lacunae</name>
    <dbReference type="NCBI Taxonomy" id="2698828"/>
    <lineage>
        <taxon>Bacteria</taxon>
        <taxon>Pseudomonadati</taxon>
        <taxon>Pseudomonadota</taxon>
        <taxon>Alphaproteobacteria</taxon>
        <taxon>Sphingomonadales</taxon>
        <taxon>Sphingomonadaceae</taxon>
        <taxon>Sphingomonas</taxon>
    </lineage>
</organism>
<dbReference type="PROSITE" id="PS50977">
    <property type="entry name" value="HTH_TETR_2"/>
    <property type="match status" value="1"/>
</dbReference>
<evidence type="ECO:0000313" key="8">
    <source>
        <dbReference type="EMBL" id="QJQ32098.1"/>
    </source>
</evidence>
<feature type="region of interest" description="Disordered" evidence="6">
    <location>
        <begin position="1"/>
        <end position="46"/>
    </location>
</feature>
<dbReference type="SUPFAM" id="SSF48498">
    <property type="entry name" value="Tetracyclin repressor-like, C-terminal domain"/>
    <property type="match status" value="1"/>
</dbReference>
<evidence type="ECO:0000259" key="7">
    <source>
        <dbReference type="PROSITE" id="PS50977"/>
    </source>
</evidence>
<dbReference type="Proteomes" id="UP000503018">
    <property type="component" value="Chromosome"/>
</dbReference>
<dbReference type="InterPro" id="IPR001647">
    <property type="entry name" value="HTH_TetR"/>
</dbReference>
<keyword evidence="9" id="KW-1185">Reference proteome</keyword>